<dbReference type="EMBL" id="QKKF02019844">
    <property type="protein sequence ID" value="RZF39676.1"/>
    <property type="molecule type" value="Genomic_DNA"/>
</dbReference>
<organism evidence="1 2">
    <name type="scientific">Laodelphax striatellus</name>
    <name type="common">Small brown planthopper</name>
    <name type="synonym">Delphax striatella</name>
    <dbReference type="NCBI Taxonomy" id="195883"/>
    <lineage>
        <taxon>Eukaryota</taxon>
        <taxon>Metazoa</taxon>
        <taxon>Ecdysozoa</taxon>
        <taxon>Arthropoda</taxon>
        <taxon>Hexapoda</taxon>
        <taxon>Insecta</taxon>
        <taxon>Pterygota</taxon>
        <taxon>Neoptera</taxon>
        <taxon>Paraneoptera</taxon>
        <taxon>Hemiptera</taxon>
        <taxon>Auchenorrhyncha</taxon>
        <taxon>Fulgoroidea</taxon>
        <taxon>Delphacidae</taxon>
        <taxon>Criomorphinae</taxon>
        <taxon>Laodelphax</taxon>
    </lineage>
</organism>
<dbReference type="AlphaFoldDB" id="A0A482X263"/>
<sequence>MAIKLDDFLSKKKEVAPILDLSKCTANSKEELKKLLEKVPEYLEIPEKIKPEDIKVREKDFTFKTPKRELKPPSIREYQFVDPVPAEMRGVRLEDLSSVNIPWKMLTPLRPKNKLEDEFFSRLVELGKLRLQTEEREKRISATDFVRKMKSKAGIVETRVVSCRECGEEFCAGEACTEFLYEVKKNF</sequence>
<accession>A0A482X263</accession>
<name>A0A482X263_LAOST</name>
<reference evidence="1 2" key="1">
    <citation type="journal article" date="2017" name="Gigascience">
        <title>Genome sequence of the small brown planthopper, Laodelphax striatellus.</title>
        <authorList>
            <person name="Zhu J."/>
            <person name="Jiang F."/>
            <person name="Wang X."/>
            <person name="Yang P."/>
            <person name="Bao Y."/>
            <person name="Zhao W."/>
            <person name="Wang W."/>
            <person name="Lu H."/>
            <person name="Wang Q."/>
            <person name="Cui N."/>
            <person name="Li J."/>
            <person name="Chen X."/>
            <person name="Luo L."/>
            <person name="Yu J."/>
            <person name="Kang L."/>
            <person name="Cui F."/>
        </authorList>
    </citation>
    <scope>NUCLEOTIDE SEQUENCE [LARGE SCALE GENOMIC DNA]</scope>
    <source>
        <strain evidence="1">Lst14</strain>
    </source>
</reference>
<comment type="caution">
    <text evidence="1">The sequence shown here is derived from an EMBL/GenBank/DDBJ whole genome shotgun (WGS) entry which is preliminary data.</text>
</comment>
<evidence type="ECO:0000313" key="2">
    <source>
        <dbReference type="Proteomes" id="UP000291343"/>
    </source>
</evidence>
<keyword evidence="2" id="KW-1185">Reference proteome</keyword>
<dbReference type="OrthoDB" id="8250201at2759"/>
<dbReference type="Proteomes" id="UP000291343">
    <property type="component" value="Unassembled WGS sequence"/>
</dbReference>
<dbReference type="InParanoid" id="A0A482X263"/>
<protein>
    <submittedName>
        <fullName evidence="1">Uncharacterized protein</fullName>
    </submittedName>
</protein>
<proteinExistence type="predicted"/>
<evidence type="ECO:0000313" key="1">
    <source>
        <dbReference type="EMBL" id="RZF39676.1"/>
    </source>
</evidence>
<gene>
    <name evidence="1" type="ORF">LSTR_LSTR001197</name>
</gene>